<dbReference type="EnsemblMetazoa" id="Aqu2.1.43426_001">
    <property type="protein sequence ID" value="Aqu2.1.43426_001"/>
    <property type="gene ID" value="Aqu2.1.43426"/>
</dbReference>
<dbReference type="AlphaFoldDB" id="A0A1X7VSS0"/>
<sequence>MSVSSLPKITVTSGGHSSIMRAIEEVSEYIEELSEESSDLLDEDFDQTSYWEGIKSQLVDIAKLGFETDLFKCGCESGTSCPFHRAPDRSPKFRPAAPASPNFYRRLSAPVGDRKVDVSYGGFEEHFLKVSKDIDFEIEEDSDQSDGSLNGSSSFSRRRSPALRRKKPPQRPPGNRMSLPPQSLSFSSLNSTLPK</sequence>
<feature type="compositionally biased region" description="Low complexity" evidence="1">
    <location>
        <begin position="145"/>
        <end position="155"/>
    </location>
</feature>
<evidence type="ECO:0000256" key="1">
    <source>
        <dbReference type="SAM" id="MobiDB-lite"/>
    </source>
</evidence>
<dbReference type="InParanoid" id="A0A1X7VSS0"/>
<feature type="compositionally biased region" description="Basic residues" evidence="1">
    <location>
        <begin position="156"/>
        <end position="169"/>
    </location>
</feature>
<proteinExistence type="predicted"/>
<accession>A0A1X7VSS0</accession>
<name>A0A1X7VSS0_AMPQE</name>
<organism evidence="2">
    <name type="scientific">Amphimedon queenslandica</name>
    <name type="common">Sponge</name>
    <dbReference type="NCBI Taxonomy" id="400682"/>
    <lineage>
        <taxon>Eukaryota</taxon>
        <taxon>Metazoa</taxon>
        <taxon>Porifera</taxon>
        <taxon>Demospongiae</taxon>
        <taxon>Heteroscleromorpha</taxon>
        <taxon>Haplosclerida</taxon>
        <taxon>Niphatidae</taxon>
        <taxon>Amphimedon</taxon>
    </lineage>
</organism>
<evidence type="ECO:0000313" key="2">
    <source>
        <dbReference type="EnsemblMetazoa" id="Aqu2.1.43426_001"/>
    </source>
</evidence>
<feature type="region of interest" description="Disordered" evidence="1">
    <location>
        <begin position="139"/>
        <end position="195"/>
    </location>
</feature>
<reference evidence="2" key="1">
    <citation type="submission" date="2017-05" db="UniProtKB">
        <authorList>
            <consortium name="EnsemblMetazoa"/>
        </authorList>
    </citation>
    <scope>IDENTIFICATION</scope>
</reference>
<feature type="compositionally biased region" description="Low complexity" evidence="1">
    <location>
        <begin position="178"/>
        <end position="195"/>
    </location>
</feature>
<protein>
    <submittedName>
        <fullName evidence="2">Uncharacterized protein</fullName>
    </submittedName>
</protein>